<feature type="region of interest" description="Disordered" evidence="1">
    <location>
        <begin position="31"/>
        <end position="54"/>
    </location>
</feature>
<evidence type="ECO:0000313" key="4">
    <source>
        <dbReference type="Proteomes" id="UP000800096"/>
    </source>
</evidence>
<feature type="region of interest" description="Disordered" evidence="1">
    <location>
        <begin position="351"/>
        <end position="451"/>
    </location>
</feature>
<protein>
    <recommendedName>
        <fullName evidence="2">CRIB domain-containing protein</fullName>
    </recommendedName>
</protein>
<feature type="region of interest" description="Disordered" evidence="1">
    <location>
        <begin position="581"/>
        <end position="637"/>
    </location>
</feature>
<feature type="region of interest" description="Disordered" evidence="1">
    <location>
        <begin position="779"/>
        <end position="812"/>
    </location>
</feature>
<dbReference type="OrthoDB" id="24581at2759"/>
<evidence type="ECO:0000313" key="3">
    <source>
        <dbReference type="EMBL" id="KAF1915619.1"/>
    </source>
</evidence>
<dbReference type="EMBL" id="ML979136">
    <property type="protein sequence ID" value="KAF1915619.1"/>
    <property type="molecule type" value="Genomic_DNA"/>
</dbReference>
<evidence type="ECO:0000259" key="2">
    <source>
        <dbReference type="PROSITE" id="PS50108"/>
    </source>
</evidence>
<keyword evidence="4" id="KW-1185">Reference proteome</keyword>
<dbReference type="Proteomes" id="UP000800096">
    <property type="component" value="Unassembled WGS sequence"/>
</dbReference>
<dbReference type="AlphaFoldDB" id="A0A6A5QJN6"/>
<feature type="region of interest" description="Disordered" evidence="1">
    <location>
        <begin position="228"/>
        <end position="254"/>
    </location>
</feature>
<dbReference type="PROSITE" id="PS50108">
    <property type="entry name" value="CRIB"/>
    <property type="match status" value="1"/>
</dbReference>
<dbReference type="InterPro" id="IPR000095">
    <property type="entry name" value="CRIB_dom"/>
</dbReference>
<feature type="domain" description="CRIB" evidence="2">
    <location>
        <begin position="177"/>
        <end position="190"/>
    </location>
</feature>
<name>A0A6A5QJN6_AMPQU</name>
<feature type="region of interest" description="Disordered" evidence="1">
    <location>
        <begin position="503"/>
        <end position="535"/>
    </location>
</feature>
<reference evidence="3" key="1">
    <citation type="journal article" date="2020" name="Stud. Mycol.">
        <title>101 Dothideomycetes genomes: a test case for predicting lifestyles and emergence of pathogens.</title>
        <authorList>
            <person name="Haridas S."/>
            <person name="Albert R."/>
            <person name="Binder M."/>
            <person name="Bloem J."/>
            <person name="Labutti K."/>
            <person name="Salamov A."/>
            <person name="Andreopoulos B."/>
            <person name="Baker S."/>
            <person name="Barry K."/>
            <person name="Bills G."/>
            <person name="Bluhm B."/>
            <person name="Cannon C."/>
            <person name="Castanera R."/>
            <person name="Culley D."/>
            <person name="Daum C."/>
            <person name="Ezra D."/>
            <person name="Gonzalez J."/>
            <person name="Henrissat B."/>
            <person name="Kuo A."/>
            <person name="Liang C."/>
            <person name="Lipzen A."/>
            <person name="Lutzoni F."/>
            <person name="Magnuson J."/>
            <person name="Mondo S."/>
            <person name="Nolan M."/>
            <person name="Ohm R."/>
            <person name="Pangilinan J."/>
            <person name="Park H.-J."/>
            <person name="Ramirez L."/>
            <person name="Alfaro M."/>
            <person name="Sun H."/>
            <person name="Tritt A."/>
            <person name="Yoshinaga Y."/>
            <person name="Zwiers L.-H."/>
            <person name="Turgeon B."/>
            <person name="Goodwin S."/>
            <person name="Spatafora J."/>
            <person name="Crous P."/>
            <person name="Grigoriev I."/>
        </authorList>
    </citation>
    <scope>NUCLEOTIDE SEQUENCE</scope>
    <source>
        <strain evidence="3">HMLAC05119</strain>
    </source>
</reference>
<sequence length="812" mass="89658">MFTSHKLDALPLSTDLSTDFSVTIPPSSTSTIESWTSQHLDDPPYGAMQSPEESYRPYYSTRSSVFKLRSRSNTGASIKSTVLTVSPIDMSHNDSSRPGTPLILHQCGTGDSELLGSRRSFFRGKKGKRLSDSVSSNLVCAEYQGKDPGDKRMSMLRKVRRRTDPSDESSEGFKHLISSPFDFQHISHTDRQQVATFEQNSGNKLASGLQQFPNFSSEAFTDQEYQWPSVTNFGSPPQSPLRSHQGPRQQQKTRPILRLARSVESFSRPGFNCRHSQSVLATPRSACLSPLAAIDDVPEDALEHDTRPAPFTSRSKRESGVWHSFSAPASPDTQFSGLRDDASCFGHALTTPDDSALPAMHTSFSPSLDDVAEEPERFTRPRPAPRPPTKGPTTPKSPKFATSIFTDKRSPGKTTRSRGNSNRSPRSCSERNLTSRPLSQMSDTLGCLDPVRRGSIRKPAYKRRQSNTWRAPESSWEDDIDYIYEHALEADCDLDWDRSSDCTSEFDQSNENDRRVSGHVTQEPMTTSQSAFESSMQYQPRNFRASLLVTNVPELTPTSAESVSTMGTGLITHCDSMHARSQSPSLCVPQEHKGDQDNMYENPLTSYDDSERHYPALNPRNSATSSARSRRSSYDSSLMSSVQSSGLWSSPVRRSASSAGSLPDLVTCRRRDDLSSSLVIDQLSDSMASLSHLSEEKEADNVTPPGCIQENCTLLPAEEDAKESINQRTAIEDELRASLERARQGPQRSTHALARYHKQTMSEGAAKLLSAATEAHQSKIRGRAATASQAAKSPILGLFPAPPRHPPNPHGH</sequence>
<gene>
    <name evidence="3" type="ORF">BDU57DRAFT_557724</name>
</gene>
<feature type="compositionally biased region" description="Polar residues" evidence="1">
    <location>
        <begin position="430"/>
        <end position="443"/>
    </location>
</feature>
<organism evidence="3 4">
    <name type="scientific">Ampelomyces quisqualis</name>
    <name type="common">Powdery mildew agent</name>
    <dbReference type="NCBI Taxonomy" id="50730"/>
    <lineage>
        <taxon>Eukaryota</taxon>
        <taxon>Fungi</taxon>
        <taxon>Dikarya</taxon>
        <taxon>Ascomycota</taxon>
        <taxon>Pezizomycotina</taxon>
        <taxon>Dothideomycetes</taxon>
        <taxon>Pleosporomycetidae</taxon>
        <taxon>Pleosporales</taxon>
        <taxon>Pleosporineae</taxon>
        <taxon>Phaeosphaeriaceae</taxon>
        <taxon>Ampelomyces</taxon>
    </lineage>
</organism>
<proteinExistence type="predicted"/>
<feature type="compositionally biased region" description="Polar residues" evidence="1">
    <location>
        <begin position="519"/>
        <end position="535"/>
    </location>
</feature>
<feature type="compositionally biased region" description="Low complexity" evidence="1">
    <location>
        <begin position="417"/>
        <end position="427"/>
    </location>
</feature>
<evidence type="ECO:0000256" key="1">
    <source>
        <dbReference type="SAM" id="MobiDB-lite"/>
    </source>
</evidence>
<accession>A0A6A5QJN6</accession>
<feature type="compositionally biased region" description="Pro residues" evidence="1">
    <location>
        <begin position="800"/>
        <end position="812"/>
    </location>
</feature>
<feature type="compositionally biased region" description="Polar residues" evidence="1">
    <location>
        <begin position="228"/>
        <end position="253"/>
    </location>
</feature>
<feature type="region of interest" description="Disordered" evidence="1">
    <location>
        <begin position="303"/>
        <end position="334"/>
    </location>
</feature>